<reference evidence="1 2" key="1">
    <citation type="submission" date="2018-06" db="EMBL/GenBank/DDBJ databases">
        <authorList>
            <consortium name="Pathogen Informatics"/>
            <person name="Doyle S."/>
        </authorList>
    </citation>
    <scope>NUCLEOTIDE SEQUENCE [LARGE SCALE GENOMIC DNA]</scope>
    <source>
        <strain evidence="1 2">NCTC13093</strain>
    </source>
</reference>
<organism evidence="1 2">
    <name type="scientific">Anaerobiospirillum thomasii</name>
    <dbReference type="NCBI Taxonomy" id="179995"/>
    <lineage>
        <taxon>Bacteria</taxon>
        <taxon>Pseudomonadati</taxon>
        <taxon>Pseudomonadota</taxon>
        <taxon>Gammaproteobacteria</taxon>
        <taxon>Aeromonadales</taxon>
        <taxon>Succinivibrionaceae</taxon>
        <taxon>Anaerobiospirillum</taxon>
    </lineage>
</organism>
<sequence length="121" mass="15004">MKTLDVEKCFFLPKIERIHINFVDYDPLRMNKADEIVFYYTYDKKTHNLYIDQLNSKYGTPSRKDEDHYEWKDDIFYINIIKHKPFLNNNTINIVNINFTTYEYKRLFEDRYNYINSNYLN</sequence>
<name>A0A2X0V7F3_9GAMM</name>
<dbReference type="Proteomes" id="UP000250086">
    <property type="component" value="Unassembled WGS sequence"/>
</dbReference>
<protein>
    <submittedName>
        <fullName evidence="1">Uncharacterized protein</fullName>
    </submittedName>
</protein>
<dbReference type="EMBL" id="UAPV01000001">
    <property type="protein sequence ID" value="SPT70384.1"/>
    <property type="molecule type" value="Genomic_DNA"/>
</dbReference>
<evidence type="ECO:0000313" key="1">
    <source>
        <dbReference type="EMBL" id="SPT70384.1"/>
    </source>
</evidence>
<evidence type="ECO:0000313" key="2">
    <source>
        <dbReference type="Proteomes" id="UP000250086"/>
    </source>
</evidence>
<accession>A0A2X0V7F3</accession>
<proteinExistence type="predicted"/>
<keyword evidence="2" id="KW-1185">Reference proteome</keyword>
<dbReference type="RefSeq" id="WP_113744456.1">
    <property type="nucleotide sequence ID" value="NZ_UAPV01000001.1"/>
</dbReference>
<dbReference type="AlphaFoldDB" id="A0A2X0V7F3"/>
<gene>
    <name evidence="1" type="ORF">NCTC13093_01799</name>
</gene>